<feature type="compositionally biased region" description="Pro residues" evidence="1">
    <location>
        <begin position="93"/>
        <end position="103"/>
    </location>
</feature>
<protein>
    <submittedName>
        <fullName evidence="4">Uncharacterized protein</fullName>
    </submittedName>
</protein>
<dbReference type="InterPro" id="IPR006868">
    <property type="entry name" value="DUF630"/>
</dbReference>
<feature type="compositionally biased region" description="Low complexity" evidence="1">
    <location>
        <begin position="225"/>
        <end position="240"/>
    </location>
</feature>
<feature type="region of interest" description="Disordered" evidence="1">
    <location>
        <begin position="724"/>
        <end position="743"/>
    </location>
</feature>
<evidence type="ECO:0000259" key="2">
    <source>
        <dbReference type="Pfam" id="PF04782"/>
    </source>
</evidence>
<feature type="domain" description="DUF632" evidence="2">
    <location>
        <begin position="287"/>
        <end position="590"/>
    </location>
</feature>
<dbReference type="PANTHER" id="PTHR21450:SF7">
    <property type="entry name" value="DNA LIGASE (DUF630 AND DUF632)"/>
    <property type="match status" value="1"/>
</dbReference>
<gene>
    <name evidence="4" type="ORF">SI8410_10014889</name>
</gene>
<feature type="region of interest" description="Disordered" evidence="1">
    <location>
        <begin position="630"/>
        <end position="659"/>
    </location>
</feature>
<proteinExistence type="predicted"/>
<dbReference type="EMBL" id="LR746273">
    <property type="protein sequence ID" value="CAA7404211.1"/>
    <property type="molecule type" value="Genomic_DNA"/>
</dbReference>
<feature type="compositionally biased region" description="Basic and acidic residues" evidence="1">
    <location>
        <begin position="205"/>
        <end position="214"/>
    </location>
</feature>
<dbReference type="AlphaFoldDB" id="A0A7I8L2F9"/>
<dbReference type="OrthoDB" id="674656at2759"/>
<dbReference type="Pfam" id="PF04782">
    <property type="entry name" value="DUF632"/>
    <property type="match status" value="1"/>
</dbReference>
<feature type="compositionally biased region" description="Polar residues" evidence="1">
    <location>
        <begin position="156"/>
        <end position="173"/>
    </location>
</feature>
<evidence type="ECO:0000256" key="1">
    <source>
        <dbReference type="SAM" id="MobiDB-lite"/>
    </source>
</evidence>
<dbReference type="Proteomes" id="UP000663760">
    <property type="component" value="Chromosome 10"/>
</dbReference>
<evidence type="ECO:0000313" key="5">
    <source>
        <dbReference type="Proteomes" id="UP000663760"/>
    </source>
</evidence>
<dbReference type="Pfam" id="PF04783">
    <property type="entry name" value="DUF630"/>
    <property type="match status" value="1"/>
</dbReference>
<accession>A0A7I8L2F9</accession>
<keyword evidence="5" id="KW-1185">Reference proteome</keyword>
<evidence type="ECO:0000259" key="3">
    <source>
        <dbReference type="Pfam" id="PF04783"/>
    </source>
</evidence>
<organism evidence="4 5">
    <name type="scientific">Spirodela intermedia</name>
    <name type="common">Intermediate duckweed</name>
    <dbReference type="NCBI Taxonomy" id="51605"/>
    <lineage>
        <taxon>Eukaryota</taxon>
        <taxon>Viridiplantae</taxon>
        <taxon>Streptophyta</taxon>
        <taxon>Embryophyta</taxon>
        <taxon>Tracheophyta</taxon>
        <taxon>Spermatophyta</taxon>
        <taxon>Magnoliopsida</taxon>
        <taxon>Liliopsida</taxon>
        <taxon>Araceae</taxon>
        <taxon>Lemnoideae</taxon>
        <taxon>Spirodela</taxon>
    </lineage>
</organism>
<evidence type="ECO:0000313" key="4">
    <source>
        <dbReference type="EMBL" id="CAA7404211.1"/>
    </source>
</evidence>
<feature type="domain" description="DUF630" evidence="3">
    <location>
        <begin position="1"/>
        <end position="58"/>
    </location>
</feature>
<feature type="compositionally biased region" description="Pro residues" evidence="1">
    <location>
        <begin position="728"/>
        <end position="743"/>
    </location>
</feature>
<name>A0A7I8L2F9_SPIIN</name>
<reference evidence="4" key="1">
    <citation type="submission" date="2020-02" db="EMBL/GenBank/DDBJ databases">
        <authorList>
            <person name="Scholz U."/>
            <person name="Mascher M."/>
            <person name="Fiebig A."/>
        </authorList>
    </citation>
    <scope>NUCLEOTIDE SEQUENCE</scope>
</reference>
<dbReference type="InterPro" id="IPR006867">
    <property type="entry name" value="DUF632"/>
</dbReference>
<feature type="compositionally biased region" description="Low complexity" evidence="1">
    <location>
        <begin position="69"/>
        <end position="81"/>
    </location>
</feature>
<sequence length="743" mass="82958">MGCAQSKVDGEEAVTRCKERKMFMKEAVAARNAFASAHSAYAVALRNTGSALSDYGEMEAQDVLCLASSATEVASSSSSSSMPPGKPAIDDTLPPPPPPPPEFSSPLQRSASMPDLPPPKVRRRTAADQPFPADASIREEDGHELEDEDRRDLGVPQSSTPAPLAPQSQSSRTAVPLAESSPSSWDYFFGTDDSVHRPPLPPDTEEIRPEKDDQGQGVDKHKRAASASAAVGADAVGAGDAPPPSVNPEKMMTEPPLPSKQVRRQKGVADPKRSKMAAATTPTVSFLQILNSLDDHFLKAHDSAQNVSNMLEAKRLHYHSNFADNRGHINHSARVMRAITWNRSFKGLGGDEGGDDFDMDSWETHATILDKLLAWEKKLCDEVKASERMKLEYQRKVAKLNKQKKHGASSEALAATKAEVSHLHTRYIVDMQSMDSTVSEIQRLRDVQLYEKLTMLVRGMAEMWEAMFHQHQSQEQLVQDIRGVDVSNAVKETTEQLRGRTSQLCEVANRWSKHFEDLISNKKKYVKALNDWLRLNLIPIESSLTEKVSSPTSTPRPPIQMFLYAWNDQLAKIPDERAKTAISSFSEVVTAILVQQDEELKQKDKCEDLRKDFIKKKQAFEDWHQSYITKRQQQQQQPRPVVAADAEEEMDPERAEDAPYREVAERQLPVDTAKKKLEDELETHRMLCKQAREKSVHSLKIHLPELFRAMTDFSRSCAHMYKALSAMSPPPPSPPPQQQVPAS</sequence>
<feature type="region of interest" description="Disordered" evidence="1">
    <location>
        <begin position="69"/>
        <end position="276"/>
    </location>
</feature>
<dbReference type="PANTHER" id="PTHR21450">
    <property type="entry name" value="PROTEIN ALTERED PHOSPHATE STARVATION RESPONSE 1"/>
    <property type="match status" value="1"/>
</dbReference>